<comment type="subcellular location">
    <subcellularLocation>
        <location evidence="1">Periplasm</location>
    </subcellularLocation>
</comment>
<evidence type="ECO:0000256" key="2">
    <source>
        <dbReference type="ARBA" id="ARBA00010742"/>
    </source>
</evidence>
<dbReference type="InterPro" id="IPR054364">
    <property type="entry name" value="Ca3427-like_PBP2"/>
</dbReference>
<comment type="similarity">
    <text evidence="2">Belongs to the bacterial solute-binding protein SsuA/TauA family.</text>
</comment>
<dbReference type="Proteomes" id="UP000324585">
    <property type="component" value="Unassembled WGS sequence"/>
</dbReference>
<evidence type="ECO:0000259" key="4">
    <source>
        <dbReference type="Pfam" id="PF22384"/>
    </source>
</evidence>
<dbReference type="AlphaFoldDB" id="A0A5J4YMU5"/>
<dbReference type="OrthoDB" id="1363at2759"/>
<dbReference type="OMA" id="HFNLPWH"/>
<feature type="domain" description="Ca3427-like PBP 2" evidence="4">
    <location>
        <begin position="96"/>
        <end position="181"/>
    </location>
</feature>
<protein>
    <recommendedName>
        <fullName evidence="4">Ca3427-like PBP 2 domain-containing protein</fullName>
    </recommendedName>
</protein>
<evidence type="ECO:0000256" key="1">
    <source>
        <dbReference type="ARBA" id="ARBA00004418"/>
    </source>
</evidence>
<dbReference type="Gene3D" id="3.40.190.10">
    <property type="entry name" value="Periplasmic binding protein-like II"/>
    <property type="match status" value="2"/>
</dbReference>
<dbReference type="PANTHER" id="PTHR30024">
    <property type="entry name" value="ALIPHATIC SULFONATES-BINDING PROTEIN-RELATED"/>
    <property type="match status" value="1"/>
</dbReference>
<keyword evidence="3" id="KW-0732">Signal</keyword>
<dbReference type="Pfam" id="PF22384">
    <property type="entry name" value="PBP2_Ca3427_like"/>
    <property type="match status" value="1"/>
</dbReference>
<dbReference type="PANTHER" id="PTHR30024:SF47">
    <property type="entry name" value="TAURINE-BINDING PERIPLASMIC PROTEIN"/>
    <property type="match status" value="1"/>
</dbReference>
<gene>
    <name evidence="5" type="ORF">FVE85_8486</name>
</gene>
<name>A0A5J4YMU5_PORPP</name>
<evidence type="ECO:0000313" key="6">
    <source>
        <dbReference type="Proteomes" id="UP000324585"/>
    </source>
</evidence>
<evidence type="ECO:0000313" key="5">
    <source>
        <dbReference type="EMBL" id="KAA8492004.1"/>
    </source>
</evidence>
<accession>A0A5J4YMU5</accession>
<evidence type="ECO:0000256" key="3">
    <source>
        <dbReference type="ARBA" id="ARBA00022729"/>
    </source>
</evidence>
<dbReference type="SUPFAM" id="SSF53850">
    <property type="entry name" value="Periplasmic binding protein-like II"/>
    <property type="match status" value="1"/>
</dbReference>
<proteinExistence type="inferred from homology"/>
<sequence length="303" mass="32984">MGQEGVALRVGGVPEHFNLPWKDAAEVSDKFVFVDVPEGSGRMVSGLLSGEFDAIVVLTECVVAEIEKRAPIKLIGTYVASPLLWGVHVNPAAHISATDDLRGKVFGVSRYGSGSHVMASVMAEMRGWNKDRAVGSQSTESMHFKVCHNFAGLRDALAKNDIDVFLWEKFMTKPFHDAKDCALITIDTVPTPWPCFVVAMRADASPESVRTAEESLSLALLHAKEFCDDQTRSASAERIAQTFKLSPEDAAAWLQQVAYAEAENPSVSHDVLEQSRKALLSAGVLEHETAANSLSLANYFFES</sequence>
<comment type="caution">
    <text evidence="5">The sequence shown here is derived from an EMBL/GenBank/DDBJ whole genome shotgun (WGS) entry which is preliminary data.</text>
</comment>
<organism evidence="5 6">
    <name type="scientific">Porphyridium purpureum</name>
    <name type="common">Red alga</name>
    <name type="synonym">Porphyridium cruentum</name>
    <dbReference type="NCBI Taxonomy" id="35688"/>
    <lineage>
        <taxon>Eukaryota</taxon>
        <taxon>Rhodophyta</taxon>
        <taxon>Bangiophyceae</taxon>
        <taxon>Porphyridiales</taxon>
        <taxon>Porphyridiaceae</taxon>
        <taxon>Porphyridium</taxon>
    </lineage>
</organism>
<dbReference type="EMBL" id="VRMN01000011">
    <property type="protein sequence ID" value="KAA8492004.1"/>
    <property type="molecule type" value="Genomic_DNA"/>
</dbReference>
<keyword evidence="6" id="KW-1185">Reference proteome</keyword>
<reference evidence="6" key="1">
    <citation type="journal article" date="2019" name="Nat. Commun.">
        <title>Expansion of phycobilisome linker gene families in mesophilic red algae.</title>
        <authorList>
            <person name="Lee J."/>
            <person name="Kim D."/>
            <person name="Bhattacharya D."/>
            <person name="Yoon H.S."/>
        </authorList>
    </citation>
    <scope>NUCLEOTIDE SEQUENCE [LARGE SCALE GENOMIC DNA]</scope>
    <source>
        <strain evidence="6">CCMP 1328</strain>
    </source>
</reference>